<keyword evidence="2" id="KW-0285">Flavoprotein</keyword>
<evidence type="ECO:0000256" key="5">
    <source>
        <dbReference type="ARBA" id="ARBA00023002"/>
    </source>
</evidence>
<evidence type="ECO:0000313" key="7">
    <source>
        <dbReference type="EMBL" id="MCY1139656.1"/>
    </source>
</evidence>
<name>A0ABT4AZH7_9ACTN</name>
<evidence type="ECO:0000259" key="6">
    <source>
        <dbReference type="Pfam" id="PF00724"/>
    </source>
</evidence>
<dbReference type="RefSeq" id="WP_267563785.1">
    <property type="nucleotide sequence ID" value="NZ_JAPNTZ010000005.1"/>
</dbReference>
<evidence type="ECO:0000256" key="2">
    <source>
        <dbReference type="ARBA" id="ARBA00022630"/>
    </source>
</evidence>
<accession>A0ABT4AZH7</accession>
<keyword evidence="3" id="KW-0288">FMN</keyword>
<comment type="cofactor">
    <cofactor evidence="1">
        <name>FMN</name>
        <dbReference type="ChEBI" id="CHEBI:58210"/>
    </cofactor>
</comment>
<organism evidence="7 8">
    <name type="scientific">Paractinoplanes pyxinae</name>
    <dbReference type="NCBI Taxonomy" id="2997416"/>
    <lineage>
        <taxon>Bacteria</taxon>
        <taxon>Bacillati</taxon>
        <taxon>Actinomycetota</taxon>
        <taxon>Actinomycetes</taxon>
        <taxon>Micromonosporales</taxon>
        <taxon>Micromonosporaceae</taxon>
        <taxon>Paractinoplanes</taxon>
    </lineage>
</organism>
<keyword evidence="8" id="KW-1185">Reference proteome</keyword>
<dbReference type="Gene3D" id="3.20.20.70">
    <property type="entry name" value="Aldolase class I"/>
    <property type="match status" value="1"/>
</dbReference>
<reference evidence="7" key="1">
    <citation type="submission" date="2022-11" db="EMBL/GenBank/DDBJ databases">
        <authorList>
            <person name="Somphong A."/>
            <person name="Phongsopitanun W."/>
        </authorList>
    </citation>
    <scope>NUCLEOTIDE SEQUENCE</scope>
    <source>
        <strain evidence="7">Pm04-4</strain>
    </source>
</reference>
<dbReference type="InterPro" id="IPR013785">
    <property type="entry name" value="Aldolase_TIM"/>
</dbReference>
<gene>
    <name evidence="7" type="ORF">OWR29_16775</name>
</gene>
<evidence type="ECO:0000256" key="3">
    <source>
        <dbReference type="ARBA" id="ARBA00022643"/>
    </source>
</evidence>
<evidence type="ECO:0000256" key="4">
    <source>
        <dbReference type="ARBA" id="ARBA00022857"/>
    </source>
</evidence>
<proteinExistence type="predicted"/>
<evidence type="ECO:0000313" key="8">
    <source>
        <dbReference type="Proteomes" id="UP001151002"/>
    </source>
</evidence>
<dbReference type="InterPro" id="IPR044152">
    <property type="entry name" value="YqjM-like"/>
</dbReference>
<dbReference type="PANTHER" id="PTHR43303">
    <property type="entry name" value="NADPH DEHYDROGENASE C23G7.10C-RELATED"/>
    <property type="match status" value="1"/>
</dbReference>
<evidence type="ECO:0000256" key="1">
    <source>
        <dbReference type="ARBA" id="ARBA00001917"/>
    </source>
</evidence>
<keyword evidence="5" id="KW-0560">Oxidoreductase</keyword>
<dbReference type="SUPFAM" id="SSF51395">
    <property type="entry name" value="FMN-linked oxidoreductases"/>
    <property type="match status" value="1"/>
</dbReference>
<dbReference type="Proteomes" id="UP001151002">
    <property type="component" value="Unassembled WGS sequence"/>
</dbReference>
<protein>
    <submittedName>
        <fullName evidence="7">12-oxophytodienoate reductase</fullName>
    </submittedName>
</protein>
<keyword evidence="4" id="KW-0521">NADP</keyword>
<feature type="domain" description="NADH:flavin oxidoreductase/NADH oxidase N-terminal" evidence="6">
    <location>
        <begin position="7"/>
        <end position="319"/>
    </location>
</feature>
<sequence length="332" mass="36541">MTTTTALIEPVTLAGLPLTSPFVMAPMTREHSPGGVPTPEVAAYYRRRAENGVGLIITEGVLVDHPSAGHQRDVPRLTEGAAEDGWRHVTAEVHAAGGRIAAQLWHLGSQFEGDGAWTPQTMSGGDFDALLRAYAESARVAVWAGFDAVEVHAAHGYLLDEFLWPVTNPSGRHRDFPAEVVRVIRTEIPACMPLIVRFSQFKERDYSARIASTPDELGVLLEGFRNAGADVLHASQRRFWEPVFEGSDRNLAGWAKHLTGLPSITVGSIGLTRDFARSARMRELLDRRARGEYDLMALGRVLLGNPAWVKLAEAGRHDEINDYRKADEEQYA</sequence>
<dbReference type="PANTHER" id="PTHR43303:SF4">
    <property type="entry name" value="NADPH DEHYDROGENASE C23G7.10C-RELATED"/>
    <property type="match status" value="1"/>
</dbReference>
<dbReference type="InterPro" id="IPR001155">
    <property type="entry name" value="OxRdtase_FMN_N"/>
</dbReference>
<dbReference type="EMBL" id="JAPNTZ010000005">
    <property type="protein sequence ID" value="MCY1139656.1"/>
    <property type="molecule type" value="Genomic_DNA"/>
</dbReference>
<dbReference type="Pfam" id="PF00724">
    <property type="entry name" value="Oxidored_FMN"/>
    <property type="match status" value="1"/>
</dbReference>
<comment type="caution">
    <text evidence="7">The sequence shown here is derived from an EMBL/GenBank/DDBJ whole genome shotgun (WGS) entry which is preliminary data.</text>
</comment>